<feature type="transmembrane region" description="Helical" evidence="8">
    <location>
        <begin position="166"/>
        <end position="192"/>
    </location>
</feature>
<dbReference type="PANTHER" id="PTHR43731:SF14">
    <property type="entry name" value="PRESENILIN-ASSOCIATED RHOMBOID-LIKE PROTEIN, MITOCHONDRIAL"/>
    <property type="match status" value="1"/>
</dbReference>
<dbReference type="EC" id="3.4.21.105" evidence="10"/>
<feature type="transmembrane region" description="Helical" evidence="8">
    <location>
        <begin position="280"/>
        <end position="297"/>
    </location>
</feature>
<dbReference type="KEGG" id="kvr:CIB50_0000678"/>
<feature type="transmembrane region" description="Helical" evidence="8">
    <location>
        <begin position="204"/>
        <end position="222"/>
    </location>
</feature>
<keyword evidence="6 8" id="KW-0472">Membrane</keyword>
<keyword evidence="3 8" id="KW-0812">Transmembrane</keyword>
<keyword evidence="10" id="KW-0645">Protease</keyword>
<evidence type="ECO:0000256" key="6">
    <source>
        <dbReference type="ARBA" id="ARBA00023136"/>
    </source>
</evidence>
<name>A0A7D7Q4M1_KOCVA</name>
<keyword evidence="4 10" id="KW-0378">Hydrolase</keyword>
<evidence type="ECO:0000259" key="9">
    <source>
        <dbReference type="Pfam" id="PF01694"/>
    </source>
</evidence>
<evidence type="ECO:0000256" key="8">
    <source>
        <dbReference type="SAM" id="Phobius"/>
    </source>
</evidence>
<dbReference type="SUPFAM" id="SSF144091">
    <property type="entry name" value="Rhomboid-like"/>
    <property type="match status" value="1"/>
</dbReference>
<dbReference type="PANTHER" id="PTHR43731">
    <property type="entry name" value="RHOMBOID PROTEASE"/>
    <property type="match status" value="1"/>
</dbReference>
<feature type="transmembrane region" description="Helical" evidence="8">
    <location>
        <begin position="124"/>
        <end position="146"/>
    </location>
</feature>
<dbReference type="RefSeq" id="WP_258924182.1">
    <property type="nucleotide sequence ID" value="NZ_CP059343.1"/>
</dbReference>
<organism evidence="10 11">
    <name type="scientific">Kocuria varians</name>
    <name type="common">Micrococcus varians</name>
    <dbReference type="NCBI Taxonomy" id="1272"/>
    <lineage>
        <taxon>Bacteria</taxon>
        <taxon>Bacillati</taxon>
        <taxon>Actinomycetota</taxon>
        <taxon>Actinomycetes</taxon>
        <taxon>Micrococcales</taxon>
        <taxon>Micrococcaceae</taxon>
        <taxon>Kocuria</taxon>
    </lineage>
</organism>
<dbReference type="InterPro" id="IPR035952">
    <property type="entry name" value="Rhomboid-like_sf"/>
</dbReference>
<feature type="region of interest" description="Disordered" evidence="7">
    <location>
        <begin position="1"/>
        <end position="114"/>
    </location>
</feature>
<evidence type="ECO:0000256" key="1">
    <source>
        <dbReference type="ARBA" id="ARBA00004141"/>
    </source>
</evidence>
<evidence type="ECO:0000313" key="11">
    <source>
        <dbReference type="Proteomes" id="UP000216825"/>
    </source>
</evidence>
<keyword evidence="5 8" id="KW-1133">Transmembrane helix</keyword>
<keyword evidence="11" id="KW-1185">Reference proteome</keyword>
<dbReference type="GO" id="GO:0004252">
    <property type="term" value="F:serine-type endopeptidase activity"/>
    <property type="evidence" value="ECO:0007669"/>
    <property type="project" value="InterPro"/>
</dbReference>
<evidence type="ECO:0000256" key="4">
    <source>
        <dbReference type="ARBA" id="ARBA00022801"/>
    </source>
</evidence>
<dbReference type="Gene3D" id="1.20.1540.10">
    <property type="entry name" value="Rhomboid-like"/>
    <property type="match status" value="1"/>
</dbReference>
<evidence type="ECO:0000313" key="10">
    <source>
        <dbReference type="EMBL" id="QMS55980.1"/>
    </source>
</evidence>
<evidence type="ECO:0000256" key="5">
    <source>
        <dbReference type="ARBA" id="ARBA00022989"/>
    </source>
</evidence>
<feature type="domain" description="Peptidase S54 rhomboid" evidence="9">
    <location>
        <begin position="162"/>
        <end position="294"/>
    </location>
</feature>
<dbReference type="Pfam" id="PF01694">
    <property type="entry name" value="Rhomboid"/>
    <property type="match status" value="1"/>
</dbReference>
<comment type="subcellular location">
    <subcellularLocation>
        <location evidence="1">Membrane</location>
        <topology evidence="1">Multi-pass membrane protein</topology>
    </subcellularLocation>
</comment>
<proteinExistence type="inferred from homology"/>
<evidence type="ECO:0000256" key="2">
    <source>
        <dbReference type="ARBA" id="ARBA00009045"/>
    </source>
</evidence>
<dbReference type="GO" id="GO:0006508">
    <property type="term" value="P:proteolysis"/>
    <property type="evidence" value="ECO:0007669"/>
    <property type="project" value="UniProtKB-KW"/>
</dbReference>
<dbReference type="AlphaFoldDB" id="A0A7D7Q4M1"/>
<feature type="transmembrane region" description="Helical" evidence="8">
    <location>
        <begin position="228"/>
        <end position="247"/>
    </location>
</feature>
<comment type="similarity">
    <text evidence="2">Belongs to the peptidase S54 family.</text>
</comment>
<reference evidence="10 11" key="2">
    <citation type="submission" date="2020-07" db="EMBL/GenBank/DDBJ databases">
        <title>Genome of starter culture bacteria Kocuria salsicia reveals its technological properties and safety for usage in meat industry.</title>
        <authorList>
            <person name="Michael M."/>
            <person name="Konstantin K."/>
            <person name="Evgenii K."/>
            <person name="Galina S."/>
            <person name="Oksana K."/>
            <person name="Andrei L."/>
        </authorList>
    </citation>
    <scope>NUCLEOTIDE SEQUENCE [LARGE SCALE GENOMIC DNA]</scope>
    <source>
        <strain evidence="10 11">80</strain>
    </source>
</reference>
<accession>A0A7D7Q4M1</accession>
<gene>
    <name evidence="10" type="primary">glpG</name>
    <name evidence="10" type="ORF">CIB50_0000678</name>
</gene>
<dbReference type="Proteomes" id="UP000216825">
    <property type="component" value="Chromosome"/>
</dbReference>
<evidence type="ECO:0000256" key="7">
    <source>
        <dbReference type="SAM" id="MobiDB-lite"/>
    </source>
</evidence>
<dbReference type="InterPro" id="IPR050925">
    <property type="entry name" value="Rhomboid_protease_S54"/>
</dbReference>
<dbReference type="InterPro" id="IPR022764">
    <property type="entry name" value="Peptidase_S54_rhomboid_dom"/>
</dbReference>
<feature type="compositionally biased region" description="Basic and acidic residues" evidence="7">
    <location>
        <begin position="1"/>
        <end position="13"/>
    </location>
</feature>
<protein>
    <submittedName>
        <fullName evidence="10">Rhomboid protease GlpG</fullName>
        <ecNumber evidence="10">3.4.21.105</ecNumber>
    </submittedName>
</protein>
<feature type="transmembrane region" description="Helical" evidence="8">
    <location>
        <begin position="254"/>
        <end position="274"/>
    </location>
</feature>
<sequence length="303" mass="32105">MDPHSPDEPRDETPADGTPQEPTPADRTPWGGASSGGVPHETPASGSAPDGELPGGGPVPAPQYGQYLPGHGAAGPRADGEPYGAQNPYGVQRPQGVAAPGPHDPRRPVGAPARRRRTGMPVTWWLIGICVGVWGAQWLVALLTPYSLVRVLGYVPALTWDEPWRMLTSGFLHSMPSPLHLLLNMYTLYLFGRMLEPLLGTWRMLVLFLLSVLGGSVGVLLLGDPWVVVIGASGGIFGLFGAMFVFMRHFKSDMTPIVVLIVINLVFGFVVGGVAWQAHVGGLVVGGLVALAMLPGLRRSPLA</sequence>
<dbReference type="GO" id="GO:0016020">
    <property type="term" value="C:membrane"/>
    <property type="evidence" value="ECO:0007669"/>
    <property type="project" value="UniProtKB-SubCell"/>
</dbReference>
<evidence type="ECO:0000256" key="3">
    <source>
        <dbReference type="ARBA" id="ARBA00022692"/>
    </source>
</evidence>
<dbReference type="EMBL" id="CP059343">
    <property type="protein sequence ID" value="QMS55980.1"/>
    <property type="molecule type" value="Genomic_DNA"/>
</dbReference>
<reference evidence="11" key="1">
    <citation type="submission" date="2017-08" db="EMBL/GenBank/DDBJ databases">
        <title>Draft Genome Sequence of Kocuria varians 80.</title>
        <authorList>
            <person name="Minaev M."/>
            <person name="Kurbakov K.A."/>
            <person name="Solodovnikova G.I."/>
            <person name="Kuznetsova O.A."/>
            <person name="Lisitsyn A.B."/>
        </authorList>
    </citation>
    <scope>NUCLEOTIDE SEQUENCE [LARGE SCALE GENOMIC DNA]</scope>
    <source>
        <strain evidence="11">80</strain>
    </source>
</reference>